<evidence type="ECO:0000313" key="3">
    <source>
        <dbReference type="EMBL" id="PAU97036.1"/>
    </source>
</evidence>
<feature type="region of interest" description="Disordered" evidence="1">
    <location>
        <begin position="91"/>
        <end position="151"/>
    </location>
</feature>
<sequence>MTERLRRLTEGRDPAALVGLAASAAWVALVLLFWLLGPEGSPASGLGRLLALAGVILPLALIWMAVGLARAIEELRTEAALLRARMDMLRGSEGEPERPNARPAAEPRPRAEPRPAAQARPAAAARAPATRPAAPRQSDLPLEPPPPPVQAEPATLIIALNFPDGPDDHETISALRTALADPEAAKVIRAAQDIVTLLAQQGVYTDDLRASVASATPWRRLIAGQRGPALADLAAADADGAEAIARAMRGDEVFRDAAQHFMRQFDRTLARSAEELGDEGILALASTRSGRAFALLAQVMGMFG</sequence>
<feature type="compositionally biased region" description="Low complexity" evidence="1">
    <location>
        <begin position="114"/>
        <end position="136"/>
    </location>
</feature>
<organism evidence="3 4">
    <name type="scientific">Paracoccus salipaludis</name>
    <dbReference type="NCBI Taxonomy" id="2032623"/>
    <lineage>
        <taxon>Bacteria</taxon>
        <taxon>Pseudomonadati</taxon>
        <taxon>Pseudomonadota</taxon>
        <taxon>Alphaproteobacteria</taxon>
        <taxon>Rhodobacterales</taxon>
        <taxon>Paracoccaceae</taxon>
        <taxon>Paracoccus</taxon>
    </lineage>
</organism>
<keyword evidence="2" id="KW-0812">Transmembrane</keyword>
<evidence type="ECO:0000313" key="4">
    <source>
        <dbReference type="Proteomes" id="UP000218023"/>
    </source>
</evidence>
<dbReference type="EMBL" id="NSJZ01000008">
    <property type="protein sequence ID" value="PAU97036.1"/>
    <property type="molecule type" value="Genomic_DNA"/>
</dbReference>
<gene>
    <name evidence="3" type="ORF">CK240_11095</name>
</gene>
<accession>A0A2A2GHE1</accession>
<dbReference type="Proteomes" id="UP000218023">
    <property type="component" value="Unassembled WGS sequence"/>
</dbReference>
<proteinExistence type="predicted"/>
<feature type="compositionally biased region" description="Basic and acidic residues" evidence="1">
    <location>
        <begin position="91"/>
        <end position="113"/>
    </location>
</feature>
<keyword evidence="2" id="KW-0472">Membrane</keyword>
<feature type="transmembrane region" description="Helical" evidence="2">
    <location>
        <begin position="49"/>
        <end position="69"/>
    </location>
</feature>
<keyword evidence="4" id="KW-1185">Reference proteome</keyword>
<keyword evidence="2" id="KW-1133">Transmembrane helix</keyword>
<protein>
    <submittedName>
        <fullName evidence="3">Uncharacterized protein</fullName>
    </submittedName>
</protein>
<name>A0A2A2GHE1_9RHOB</name>
<evidence type="ECO:0000256" key="1">
    <source>
        <dbReference type="SAM" id="MobiDB-lite"/>
    </source>
</evidence>
<dbReference type="AlphaFoldDB" id="A0A2A2GHE1"/>
<feature type="transmembrane region" description="Helical" evidence="2">
    <location>
        <begin position="15"/>
        <end position="37"/>
    </location>
</feature>
<reference evidence="3 4" key="1">
    <citation type="submission" date="2017-09" db="EMBL/GenBank/DDBJ databases">
        <title>Paracoccus alkalisoli sp. nov., isolated from saline alkaline soil.</title>
        <authorList>
            <person name="Dong X."/>
            <person name="Zhang G."/>
        </authorList>
    </citation>
    <scope>NUCLEOTIDE SEQUENCE [LARGE SCALE GENOMIC DNA]</scope>
    <source>
        <strain evidence="3 4">WN007</strain>
    </source>
</reference>
<evidence type="ECO:0000256" key="2">
    <source>
        <dbReference type="SAM" id="Phobius"/>
    </source>
</evidence>
<comment type="caution">
    <text evidence="3">The sequence shown here is derived from an EMBL/GenBank/DDBJ whole genome shotgun (WGS) entry which is preliminary data.</text>
</comment>